<name>A0AAD3UEH5_AERHY</name>
<sequence length="405" mass="46375">MEVKFLDSKMVNTSLLSLMQHYDEYYWAIAWATDNDLIEHFFLNHQKIRKFIVGIDFLHTSPSVLARLQPYSTTRVALDHESATFHPKVYYFKHGNKCAAIVGSANFTAGGLGLNDEAAILLTGNVDDAVFRDIETAIETWWSSSSFISQSFLNAYTQRWHISQRTLQYLKRPFRISTPSANSRYPKLCFIDWDDYVNTLNNSYNPNIEERLELIRKAKELFIRRGSFSAMSELERKAIAGFIGTIEVEQDSFLLGTNWGWFGSMKGAGVFKNRVNKNDENLNDALEHIPTTGMISIGDYMNFINSFNAAFVGASRQAGLPTASRLLAMKRPDYFVCVDSENLVELARDLGFKKSSLNLNTYWSLVIEPIIDSKWWNSPRPLGLQGHIWDARTALLDVIYYKWDE</sequence>
<reference evidence="1" key="2">
    <citation type="submission" date="2020-01" db="EMBL/GenBank/DDBJ databases">
        <authorList>
            <consortium name="NCBI Pathogen Detection Project"/>
        </authorList>
    </citation>
    <scope>NUCLEOTIDE SEQUENCE</scope>
    <source>
        <strain evidence="1">OLC2673_Aeromonas</strain>
    </source>
</reference>
<evidence type="ECO:0000313" key="2">
    <source>
        <dbReference type="Proteomes" id="UP000859505"/>
    </source>
</evidence>
<gene>
    <name evidence="1" type="ORF">JAJ28_004483</name>
</gene>
<organism evidence="1 2">
    <name type="scientific">Aeromonas hydrophila</name>
    <dbReference type="NCBI Taxonomy" id="644"/>
    <lineage>
        <taxon>Bacteria</taxon>
        <taxon>Pseudomonadati</taxon>
        <taxon>Pseudomonadota</taxon>
        <taxon>Gammaproteobacteria</taxon>
        <taxon>Aeromonadales</taxon>
        <taxon>Aeromonadaceae</taxon>
        <taxon>Aeromonas</taxon>
    </lineage>
</organism>
<dbReference type="AlphaFoldDB" id="A0AAD3UEH5"/>
<evidence type="ECO:0008006" key="3">
    <source>
        <dbReference type="Google" id="ProtNLM"/>
    </source>
</evidence>
<accession>A0AAD3UEH5</accession>
<reference evidence="1" key="1">
    <citation type="journal article" date="2018" name="Genome Biol.">
        <title>SKESA: strategic k-mer extension for scrupulous assemblies.</title>
        <authorList>
            <person name="Souvorov A."/>
            <person name="Agarwala R."/>
            <person name="Lipman D.J."/>
        </authorList>
    </citation>
    <scope>NUCLEOTIDE SEQUENCE</scope>
    <source>
        <strain evidence="1">OLC2673_Aeromonas</strain>
    </source>
</reference>
<dbReference type="EMBL" id="DACTUL010000065">
    <property type="protein sequence ID" value="HAT6346667.1"/>
    <property type="molecule type" value="Genomic_DNA"/>
</dbReference>
<proteinExistence type="predicted"/>
<dbReference type="SUPFAM" id="SSF56024">
    <property type="entry name" value="Phospholipase D/nuclease"/>
    <property type="match status" value="1"/>
</dbReference>
<dbReference type="Gene3D" id="3.30.870.10">
    <property type="entry name" value="Endonuclease Chain A"/>
    <property type="match status" value="1"/>
</dbReference>
<protein>
    <recommendedName>
        <fullName evidence="3">Phospholipase D-like domain-containing protein</fullName>
    </recommendedName>
</protein>
<evidence type="ECO:0000313" key="1">
    <source>
        <dbReference type="EMBL" id="HAT6346667.1"/>
    </source>
</evidence>
<dbReference type="Proteomes" id="UP000859505">
    <property type="component" value="Unassembled WGS sequence"/>
</dbReference>
<comment type="caution">
    <text evidence="1">The sequence shown here is derived from an EMBL/GenBank/DDBJ whole genome shotgun (WGS) entry which is preliminary data.</text>
</comment>
<dbReference type="CDD" id="cd09117">
    <property type="entry name" value="PLDc_Bfil_DEXD_like"/>
    <property type="match status" value="1"/>
</dbReference>